<evidence type="ECO:0000256" key="4">
    <source>
        <dbReference type="ARBA" id="ARBA00022777"/>
    </source>
</evidence>
<evidence type="ECO:0000256" key="2">
    <source>
        <dbReference type="ARBA" id="ARBA00022737"/>
    </source>
</evidence>
<feature type="region of interest" description="Disordered" evidence="8">
    <location>
        <begin position="1"/>
        <end position="31"/>
    </location>
</feature>
<dbReference type="InterPro" id="IPR017441">
    <property type="entry name" value="Protein_kinase_ATP_BS"/>
</dbReference>
<keyword evidence="12" id="KW-1185">Reference proteome</keyword>
<dbReference type="PROSITE" id="PS51375">
    <property type="entry name" value="PPR"/>
    <property type="match status" value="1"/>
</dbReference>
<keyword evidence="9" id="KW-0812">Transmembrane</keyword>
<feature type="domain" description="Protein kinase" evidence="10">
    <location>
        <begin position="79"/>
        <end position="398"/>
    </location>
</feature>
<name>A0AAN8ZQN8_9MAGN</name>
<evidence type="ECO:0000256" key="6">
    <source>
        <dbReference type="PROSITE-ProRule" id="PRU00708"/>
    </source>
</evidence>
<keyword evidence="2" id="KW-0677">Repeat</keyword>
<dbReference type="InterPro" id="IPR000719">
    <property type="entry name" value="Prot_kinase_dom"/>
</dbReference>
<evidence type="ECO:0000256" key="9">
    <source>
        <dbReference type="SAM" id="Phobius"/>
    </source>
</evidence>
<dbReference type="PROSITE" id="PS00107">
    <property type="entry name" value="PROTEIN_KINASE_ATP"/>
    <property type="match status" value="1"/>
</dbReference>
<comment type="caution">
    <text evidence="11">The sequence shown here is derived from an EMBL/GenBank/DDBJ whole genome shotgun (WGS) entry which is preliminary data.</text>
</comment>
<reference evidence="11 12" key="1">
    <citation type="submission" date="2023-12" db="EMBL/GenBank/DDBJ databases">
        <title>A high-quality genome assembly for Dillenia turbinata (Dilleniales).</title>
        <authorList>
            <person name="Chanderbali A."/>
        </authorList>
    </citation>
    <scope>NUCLEOTIDE SEQUENCE [LARGE SCALE GENOMIC DNA]</scope>
    <source>
        <strain evidence="11">LSX21</strain>
        <tissue evidence="11">Leaf</tissue>
    </source>
</reference>
<dbReference type="GO" id="GO:0004672">
    <property type="term" value="F:protein kinase activity"/>
    <property type="evidence" value="ECO:0007669"/>
    <property type="project" value="InterPro"/>
</dbReference>
<dbReference type="EMBL" id="JBAMMX010000004">
    <property type="protein sequence ID" value="KAK6942330.1"/>
    <property type="molecule type" value="Genomic_DNA"/>
</dbReference>
<accession>A0AAN8ZQN8</accession>
<keyword evidence="3 7" id="KW-0547">Nucleotide-binding</keyword>
<evidence type="ECO:0000256" key="5">
    <source>
        <dbReference type="ARBA" id="ARBA00022840"/>
    </source>
</evidence>
<dbReference type="NCBIfam" id="TIGR00756">
    <property type="entry name" value="PPR"/>
    <property type="match status" value="1"/>
</dbReference>
<dbReference type="GO" id="GO:0007165">
    <property type="term" value="P:signal transduction"/>
    <property type="evidence" value="ECO:0007669"/>
    <property type="project" value="TreeGrafter"/>
</dbReference>
<evidence type="ECO:0000313" key="12">
    <source>
        <dbReference type="Proteomes" id="UP001370490"/>
    </source>
</evidence>
<dbReference type="Pfam" id="PF01535">
    <property type="entry name" value="PPR"/>
    <property type="match status" value="4"/>
</dbReference>
<evidence type="ECO:0000259" key="10">
    <source>
        <dbReference type="PROSITE" id="PS50011"/>
    </source>
</evidence>
<evidence type="ECO:0000313" key="11">
    <source>
        <dbReference type="EMBL" id="KAK6942330.1"/>
    </source>
</evidence>
<feature type="transmembrane region" description="Helical" evidence="9">
    <location>
        <begin position="326"/>
        <end position="351"/>
    </location>
</feature>
<sequence>MVRNRRRMMKPNLPKTQSSSQSTTTQSSSDSYNIVEQTANPIKPRFNKSQLEAMVRNSRRFSKRSGFVSHTQILSGPRWIRGSFIGKGTYGSVFVAKVINPTDEFPAEVAVKTAEISQSSTLKYEKQLLNMFSDCKQIINCYGDSITEDEKGIQSYNLFLELCAESLHHYIQRSCGGLVEVEIRGITRDIVMGISCIHCQDYVHCDIKPSNILLVPKPFPHGDSGVSSHNAKICDFGLTTIYMYDMSGPVMGTKCYLAPECIKDRVQGFSSDIWALGCVVLEMMTGKKVLNMDLSEIPELPGRFAAIFCVVASCGKKFPDVGQEKVLLGVLRVFDSFWSFLVAFFAIVDLLVRCKAFSFSLAALVPWCLSLVVELVKFSQMANDEIRNLSSADNHHLILIILKEIDGLTTLSEFTDIASVLTRILGEPMSLEVASMLEERDKEREQRFHLMLENKAKPNPATCGMLMNAYSAMITIYTRLGLYDKAEEVVAFVRKDNVIPNSESWLVMLNAYCEQDKLLEAEAVLVSTQEAGFSPNILQVKHKDEEGAIRTLDDMRAMGCQNSSILGSLLQAYERAGRIDKVLIILKNSFYEHVLVNQTSCFILVLAYVKHGLVDDAIRFLREKQWKDQTSEDNLYHLLICSCKELVHLDNAVQIYTKMPKYDDKPNLHITSTMIDVYSIIRLFTEAGNLFMKLKSLGISLDLIAYSIIVRMYVKAGCLKDACDVLLMFFFALICSAFINNVAWLINWLFRKASKVFSMAKKQGAVDVISYNTVIAA</sequence>
<feature type="transmembrane region" description="Helical" evidence="9">
    <location>
        <begin position="726"/>
        <end position="750"/>
    </location>
</feature>
<proteinExistence type="predicted"/>
<dbReference type="InterPro" id="IPR011990">
    <property type="entry name" value="TPR-like_helical_dom_sf"/>
</dbReference>
<dbReference type="SMART" id="SM00220">
    <property type="entry name" value="S_TKc"/>
    <property type="match status" value="1"/>
</dbReference>
<dbReference type="PROSITE" id="PS50011">
    <property type="entry name" value="PROTEIN_KINASE_DOM"/>
    <property type="match status" value="1"/>
</dbReference>
<keyword evidence="9" id="KW-1133">Transmembrane helix</keyword>
<dbReference type="GO" id="GO:0005524">
    <property type="term" value="F:ATP binding"/>
    <property type="evidence" value="ECO:0007669"/>
    <property type="project" value="UniProtKB-UniRule"/>
</dbReference>
<dbReference type="Pfam" id="PF00069">
    <property type="entry name" value="Pkinase"/>
    <property type="match status" value="1"/>
</dbReference>
<keyword evidence="5 7" id="KW-0067">ATP-binding</keyword>
<feature type="repeat" description="PPR" evidence="6">
    <location>
        <begin position="501"/>
        <end position="535"/>
    </location>
</feature>
<dbReference type="InterPro" id="IPR011009">
    <property type="entry name" value="Kinase-like_dom_sf"/>
</dbReference>
<dbReference type="PANTHER" id="PTHR48011:SF55">
    <property type="entry name" value="PROTEIN KINASE DOMAIN-CONTAINING PROTEIN"/>
    <property type="match status" value="1"/>
</dbReference>
<keyword evidence="1" id="KW-0808">Transferase</keyword>
<keyword evidence="9" id="KW-0472">Membrane</keyword>
<evidence type="ECO:0000256" key="1">
    <source>
        <dbReference type="ARBA" id="ARBA00022679"/>
    </source>
</evidence>
<evidence type="ECO:0000256" key="3">
    <source>
        <dbReference type="ARBA" id="ARBA00022741"/>
    </source>
</evidence>
<dbReference type="InterPro" id="IPR052751">
    <property type="entry name" value="Plant_MAPKKK"/>
</dbReference>
<dbReference type="SUPFAM" id="SSF56112">
    <property type="entry name" value="Protein kinase-like (PK-like)"/>
    <property type="match status" value="1"/>
</dbReference>
<dbReference type="AlphaFoldDB" id="A0AAN8ZQN8"/>
<dbReference type="PANTHER" id="PTHR48011">
    <property type="entry name" value="CCR4-NOT TRANSCRIPTIONAL COMPLEX SUBUNIT CAF120-RELATED"/>
    <property type="match status" value="1"/>
</dbReference>
<dbReference type="Proteomes" id="UP001370490">
    <property type="component" value="Unassembled WGS sequence"/>
</dbReference>
<keyword evidence="4" id="KW-0418">Kinase</keyword>
<dbReference type="Gene3D" id="1.10.510.10">
    <property type="entry name" value="Transferase(Phosphotransferase) domain 1"/>
    <property type="match status" value="1"/>
</dbReference>
<organism evidence="11 12">
    <name type="scientific">Dillenia turbinata</name>
    <dbReference type="NCBI Taxonomy" id="194707"/>
    <lineage>
        <taxon>Eukaryota</taxon>
        <taxon>Viridiplantae</taxon>
        <taxon>Streptophyta</taxon>
        <taxon>Embryophyta</taxon>
        <taxon>Tracheophyta</taxon>
        <taxon>Spermatophyta</taxon>
        <taxon>Magnoliopsida</taxon>
        <taxon>eudicotyledons</taxon>
        <taxon>Gunneridae</taxon>
        <taxon>Pentapetalae</taxon>
        <taxon>Dilleniales</taxon>
        <taxon>Dilleniaceae</taxon>
        <taxon>Dillenia</taxon>
    </lineage>
</organism>
<evidence type="ECO:0000256" key="7">
    <source>
        <dbReference type="PROSITE-ProRule" id="PRU10141"/>
    </source>
</evidence>
<dbReference type="PROSITE" id="PS00108">
    <property type="entry name" value="PROTEIN_KINASE_ST"/>
    <property type="match status" value="1"/>
</dbReference>
<evidence type="ECO:0000256" key="8">
    <source>
        <dbReference type="SAM" id="MobiDB-lite"/>
    </source>
</evidence>
<dbReference type="InterPro" id="IPR008271">
    <property type="entry name" value="Ser/Thr_kinase_AS"/>
</dbReference>
<protein>
    <submittedName>
        <fullName evidence="11">Pentatricopeptide repeat</fullName>
    </submittedName>
</protein>
<feature type="compositionally biased region" description="Low complexity" evidence="8">
    <location>
        <begin position="16"/>
        <end position="29"/>
    </location>
</feature>
<dbReference type="InterPro" id="IPR002885">
    <property type="entry name" value="PPR_rpt"/>
</dbReference>
<dbReference type="Gene3D" id="1.25.40.10">
    <property type="entry name" value="Tetratricopeptide repeat domain"/>
    <property type="match status" value="2"/>
</dbReference>
<feature type="binding site" evidence="7">
    <location>
        <position position="112"/>
    </location>
    <ligand>
        <name>ATP</name>
        <dbReference type="ChEBI" id="CHEBI:30616"/>
    </ligand>
</feature>
<gene>
    <name evidence="11" type="ORF">RJ641_027707</name>
</gene>